<accession>A0AAU8LMI1</accession>
<dbReference type="RefSeq" id="WP_024694185.1">
    <property type="nucleotide sequence ID" value="NZ_CP159362.1"/>
</dbReference>
<dbReference type="EMBL" id="CP159362">
    <property type="protein sequence ID" value="XCN69410.1"/>
    <property type="molecule type" value="Genomic_DNA"/>
</dbReference>
<name>A0AAU8LMI1_PSESX</name>
<protein>
    <submittedName>
        <fullName evidence="1">Uncharacterized protein</fullName>
    </submittedName>
</protein>
<organism evidence="1">
    <name type="scientific">Pseudomonas syringae CC1417</name>
    <dbReference type="NCBI Taxonomy" id="1357272"/>
    <lineage>
        <taxon>Bacteria</taxon>
        <taxon>Pseudomonadati</taxon>
        <taxon>Pseudomonadota</taxon>
        <taxon>Gammaproteobacteria</taxon>
        <taxon>Pseudomonadales</taxon>
        <taxon>Pseudomonadaceae</taxon>
        <taxon>Pseudomonas</taxon>
        <taxon>Pseudomonas syringae</taxon>
    </lineage>
</organism>
<proteinExistence type="predicted"/>
<reference evidence="1" key="1">
    <citation type="journal article" date="2014" name="Genome Announc.">
        <title>Draft Genome Sequences of a Phylogenetically Diverse Suite of Pseudomonas syringae Strains from Multiple Source Populations.</title>
        <authorList>
            <person name="Baltrus D.A."/>
            <person name="Yourstone S."/>
            <person name="Lind A."/>
            <person name="Guilbaud C."/>
            <person name="Sands D.C."/>
            <person name="Jones C.D."/>
            <person name="Morris C.E."/>
            <person name="Dangl J.L."/>
        </authorList>
    </citation>
    <scope>NUCLEOTIDE SEQUENCE</scope>
    <source>
        <strain evidence="1">CC1417</strain>
    </source>
</reference>
<evidence type="ECO:0000313" key="1">
    <source>
        <dbReference type="EMBL" id="XCN69410.1"/>
    </source>
</evidence>
<gene>
    <name evidence="1" type="ORF">N011_09045</name>
</gene>
<reference evidence="1" key="2">
    <citation type="submission" date="2024-07" db="EMBL/GenBank/DDBJ databases">
        <title>A complete genome sequence for Pseudomonas syringae CC1417.</title>
        <authorList>
            <person name="Baltrus D.A."/>
        </authorList>
    </citation>
    <scope>NUCLEOTIDE SEQUENCE</scope>
    <source>
        <strain evidence="1">CC1417</strain>
    </source>
</reference>
<dbReference type="AlphaFoldDB" id="A0AAU8LMI1"/>
<sequence length="103" mass="12037">MSFVKLCLRGDVLTDEVDDFVEDWHEGRKGIDQELHEYLGMTWEEYSVWSTNPSMLPYILSARKHGISFEEELNRDRYALAARASSPLEAKRIIEWLKDEEGS</sequence>